<sequence length="68" mass="7823">MTLISRPVSARSLSLWKSFSRQSGDAPRRDDQRSRDALDVLSRRLLERTDSRCEPPIRLVIEATAARR</sequence>
<gene>
    <name evidence="1" type="ORF">C486_01954</name>
</gene>
<accession>L9ZED1</accession>
<keyword evidence="2" id="KW-1185">Reference proteome</keyword>
<reference evidence="1 2" key="1">
    <citation type="journal article" date="2014" name="PLoS Genet.">
        <title>Phylogenetically driven sequencing of extremely halophilic archaea reveals strategies for static and dynamic osmo-response.</title>
        <authorList>
            <person name="Becker E.A."/>
            <person name="Seitzer P.M."/>
            <person name="Tritt A."/>
            <person name="Larsen D."/>
            <person name="Krusor M."/>
            <person name="Yao A.I."/>
            <person name="Wu D."/>
            <person name="Madern D."/>
            <person name="Eisen J.A."/>
            <person name="Darling A.E."/>
            <person name="Facciotti M.T."/>
        </authorList>
    </citation>
    <scope>NUCLEOTIDE SEQUENCE [LARGE SCALE GENOMIC DNA]</scope>
    <source>
        <strain evidence="1 2">JCM 14663</strain>
    </source>
</reference>
<name>L9ZED1_9EURY</name>
<evidence type="ECO:0000313" key="1">
    <source>
        <dbReference type="EMBL" id="ELY83952.1"/>
    </source>
</evidence>
<dbReference type="EMBL" id="AOIJ01000030">
    <property type="protein sequence ID" value="ELY83952.1"/>
    <property type="molecule type" value="Genomic_DNA"/>
</dbReference>
<evidence type="ECO:0000313" key="2">
    <source>
        <dbReference type="Proteomes" id="UP000011592"/>
    </source>
</evidence>
<protein>
    <submittedName>
        <fullName evidence="1">Uncharacterized protein</fullName>
    </submittedName>
</protein>
<dbReference type="AlphaFoldDB" id="L9ZED1"/>
<organism evidence="1 2">
    <name type="scientific">Natrinema gari JCM 14663</name>
    <dbReference type="NCBI Taxonomy" id="1230459"/>
    <lineage>
        <taxon>Archaea</taxon>
        <taxon>Methanobacteriati</taxon>
        <taxon>Methanobacteriota</taxon>
        <taxon>Stenosarchaea group</taxon>
        <taxon>Halobacteria</taxon>
        <taxon>Halobacteriales</taxon>
        <taxon>Natrialbaceae</taxon>
        <taxon>Natrinema</taxon>
    </lineage>
</organism>
<dbReference type="Proteomes" id="UP000011592">
    <property type="component" value="Unassembled WGS sequence"/>
</dbReference>
<proteinExistence type="predicted"/>
<comment type="caution">
    <text evidence="1">The sequence shown here is derived from an EMBL/GenBank/DDBJ whole genome shotgun (WGS) entry which is preliminary data.</text>
</comment>